<dbReference type="RefSeq" id="WP_123391966.1">
    <property type="nucleotide sequence ID" value="NZ_RKHO01000001.1"/>
</dbReference>
<evidence type="ECO:0000313" key="3">
    <source>
        <dbReference type="EMBL" id="ROR92334.1"/>
    </source>
</evidence>
<feature type="transmembrane region" description="Helical" evidence="2">
    <location>
        <begin position="27"/>
        <end position="46"/>
    </location>
</feature>
<keyword evidence="2" id="KW-0812">Transmembrane</keyword>
<protein>
    <recommendedName>
        <fullName evidence="5">CcmD family protein</fullName>
    </recommendedName>
</protein>
<proteinExistence type="predicted"/>
<keyword evidence="2" id="KW-0472">Membrane</keyword>
<reference evidence="3 4" key="1">
    <citation type="submission" date="2018-11" db="EMBL/GenBank/DDBJ databases">
        <title>Sequencing the genomes of 1000 actinobacteria strains.</title>
        <authorList>
            <person name="Klenk H.-P."/>
        </authorList>
    </citation>
    <scope>NUCLEOTIDE SEQUENCE [LARGE SCALE GENOMIC DNA]</scope>
    <source>
        <strain evidence="3 4">DSM 12652</strain>
    </source>
</reference>
<evidence type="ECO:0000256" key="1">
    <source>
        <dbReference type="SAM" id="MobiDB-lite"/>
    </source>
</evidence>
<evidence type="ECO:0008006" key="5">
    <source>
        <dbReference type="Google" id="ProtNLM"/>
    </source>
</evidence>
<dbReference type="AlphaFoldDB" id="A0A3N2CYR4"/>
<organism evidence="3 4">
    <name type="scientific">Nocardioides aurantiacus</name>
    <dbReference type="NCBI Taxonomy" id="86796"/>
    <lineage>
        <taxon>Bacteria</taxon>
        <taxon>Bacillati</taxon>
        <taxon>Actinomycetota</taxon>
        <taxon>Actinomycetes</taxon>
        <taxon>Propionibacteriales</taxon>
        <taxon>Nocardioidaceae</taxon>
        <taxon>Nocardioides</taxon>
    </lineage>
</organism>
<feature type="compositionally biased region" description="Basic and acidic residues" evidence="1">
    <location>
        <begin position="98"/>
        <end position="108"/>
    </location>
</feature>
<keyword evidence="4" id="KW-1185">Reference proteome</keyword>
<evidence type="ECO:0000256" key="2">
    <source>
        <dbReference type="SAM" id="Phobius"/>
    </source>
</evidence>
<name>A0A3N2CYR4_9ACTN</name>
<feature type="region of interest" description="Disordered" evidence="1">
    <location>
        <begin position="86"/>
        <end position="108"/>
    </location>
</feature>
<dbReference type="Proteomes" id="UP000281738">
    <property type="component" value="Unassembled WGS sequence"/>
</dbReference>
<keyword evidence="2" id="KW-1133">Transmembrane helix</keyword>
<evidence type="ECO:0000313" key="4">
    <source>
        <dbReference type="Proteomes" id="UP000281738"/>
    </source>
</evidence>
<accession>A0A3N2CYR4</accession>
<gene>
    <name evidence="3" type="ORF">EDD33_3223</name>
</gene>
<comment type="caution">
    <text evidence="3">The sequence shown here is derived from an EMBL/GenBank/DDBJ whole genome shotgun (WGS) entry which is preliminary data.</text>
</comment>
<sequence>MTVLLTHALLLLPAADPVPEPEDVKAGWLAFWIFVALCAATALLCVSLTRHLRKIRENTAAGKFGADAQAAAAAEAEEREAARLAWVEAQRPPQRQRPVADPRDRTTD</sequence>
<dbReference type="EMBL" id="RKHO01000001">
    <property type="protein sequence ID" value="ROR92334.1"/>
    <property type="molecule type" value="Genomic_DNA"/>
</dbReference>